<name>A0A4V5LYL6_9SPHI</name>
<accession>A0A4V5LYL6</accession>
<dbReference type="InterPro" id="IPR036641">
    <property type="entry name" value="HPT_dom_sf"/>
</dbReference>
<reference evidence="3 4" key="1">
    <citation type="submission" date="2019-04" db="EMBL/GenBank/DDBJ databases">
        <title>Sphingobacterium olei sp. nov., isolated from oil-contaminated soil.</title>
        <authorList>
            <person name="Liu B."/>
        </authorList>
    </citation>
    <scope>NUCLEOTIDE SEQUENCE [LARGE SCALE GENOMIC DNA]</scope>
    <source>
        <strain evidence="3 4">Y3L14</strain>
    </source>
</reference>
<dbReference type="GO" id="GO:0000160">
    <property type="term" value="P:phosphorelay signal transduction system"/>
    <property type="evidence" value="ECO:0007669"/>
    <property type="project" value="InterPro"/>
</dbReference>
<feature type="domain" description="HPt" evidence="2">
    <location>
        <begin position="18"/>
        <end position="112"/>
    </location>
</feature>
<proteinExistence type="predicted"/>
<dbReference type="GO" id="GO:0004672">
    <property type="term" value="F:protein kinase activity"/>
    <property type="evidence" value="ECO:0007669"/>
    <property type="project" value="UniProtKB-ARBA"/>
</dbReference>
<sequence length="117" mass="13652">MIYQIIKPEIIQSAMMNNVEMIKQFLELYLLHTPLDFEKLTQAVSKKNKVDIAHYAHHIKPTMEYIGASEMRINFQELETLAKSDVLVEELEDTFTTIGKQFDLLMTELQSYLESLP</sequence>
<dbReference type="AlphaFoldDB" id="A0A4V5LYL6"/>
<keyword evidence="1" id="KW-0597">Phosphoprotein</keyword>
<evidence type="ECO:0000256" key="1">
    <source>
        <dbReference type="PROSITE-ProRule" id="PRU00110"/>
    </source>
</evidence>
<dbReference type="PROSITE" id="PS50894">
    <property type="entry name" value="HPT"/>
    <property type="match status" value="1"/>
</dbReference>
<dbReference type="Proteomes" id="UP000309872">
    <property type="component" value="Unassembled WGS sequence"/>
</dbReference>
<dbReference type="Gene3D" id="1.20.120.160">
    <property type="entry name" value="HPT domain"/>
    <property type="match status" value="1"/>
</dbReference>
<organism evidence="3 4">
    <name type="scientific">Sphingobacterium alkalisoli</name>
    <dbReference type="NCBI Taxonomy" id="1874115"/>
    <lineage>
        <taxon>Bacteria</taxon>
        <taxon>Pseudomonadati</taxon>
        <taxon>Bacteroidota</taxon>
        <taxon>Sphingobacteriia</taxon>
        <taxon>Sphingobacteriales</taxon>
        <taxon>Sphingobacteriaceae</taxon>
        <taxon>Sphingobacterium</taxon>
    </lineage>
</organism>
<evidence type="ECO:0000313" key="4">
    <source>
        <dbReference type="Proteomes" id="UP000309872"/>
    </source>
</evidence>
<dbReference type="InterPro" id="IPR008207">
    <property type="entry name" value="Sig_transdc_His_kin_Hpt_dom"/>
</dbReference>
<evidence type="ECO:0000259" key="2">
    <source>
        <dbReference type="PROSITE" id="PS50894"/>
    </source>
</evidence>
<evidence type="ECO:0000313" key="3">
    <source>
        <dbReference type="EMBL" id="TJY66809.1"/>
    </source>
</evidence>
<dbReference type="OrthoDB" id="982275at2"/>
<keyword evidence="4" id="KW-1185">Reference proteome</keyword>
<protein>
    <recommendedName>
        <fullName evidence="2">HPt domain-containing protein</fullName>
    </recommendedName>
</protein>
<gene>
    <name evidence="3" type="ORF">FAZ19_07805</name>
</gene>
<dbReference type="SUPFAM" id="SSF47226">
    <property type="entry name" value="Histidine-containing phosphotransfer domain, HPT domain"/>
    <property type="match status" value="1"/>
</dbReference>
<comment type="caution">
    <text evidence="3">The sequence shown here is derived from an EMBL/GenBank/DDBJ whole genome shotgun (WGS) entry which is preliminary data.</text>
</comment>
<dbReference type="RefSeq" id="WP_136820158.1">
    <property type="nucleotide sequence ID" value="NZ_BMJX01000002.1"/>
</dbReference>
<feature type="modified residue" description="Phosphohistidine" evidence="1">
    <location>
        <position position="57"/>
    </location>
</feature>
<dbReference type="EMBL" id="SUKA01000002">
    <property type="protein sequence ID" value="TJY66809.1"/>
    <property type="molecule type" value="Genomic_DNA"/>
</dbReference>